<proteinExistence type="predicted"/>
<keyword evidence="1" id="KW-1133">Transmembrane helix</keyword>
<gene>
    <name evidence="2" type="ORF">LCGC14_1130480</name>
</gene>
<name>A0A0F9M628_9ZZZZ</name>
<sequence>MEAQTIAIIMPILSAAGLIITGAVGWGKLSSRLNTIEKTNKKLVAVNGRPSYITRIEFGEHQKTCKEEVLIRIKGVVDRIEDMDERIKGQDERWEMILIHVGKVQQFMEDKR</sequence>
<dbReference type="AlphaFoldDB" id="A0A0F9M628"/>
<keyword evidence="1" id="KW-0472">Membrane</keyword>
<comment type="caution">
    <text evidence="2">The sequence shown here is derived from an EMBL/GenBank/DDBJ whole genome shotgun (WGS) entry which is preliminary data.</text>
</comment>
<accession>A0A0F9M628</accession>
<evidence type="ECO:0000313" key="2">
    <source>
        <dbReference type="EMBL" id="KKN01159.1"/>
    </source>
</evidence>
<keyword evidence="1" id="KW-0812">Transmembrane</keyword>
<reference evidence="2" key="1">
    <citation type="journal article" date="2015" name="Nature">
        <title>Complex archaea that bridge the gap between prokaryotes and eukaryotes.</title>
        <authorList>
            <person name="Spang A."/>
            <person name="Saw J.H."/>
            <person name="Jorgensen S.L."/>
            <person name="Zaremba-Niedzwiedzka K."/>
            <person name="Martijn J."/>
            <person name="Lind A.E."/>
            <person name="van Eijk R."/>
            <person name="Schleper C."/>
            <person name="Guy L."/>
            <person name="Ettema T.J."/>
        </authorList>
    </citation>
    <scope>NUCLEOTIDE SEQUENCE</scope>
</reference>
<protein>
    <submittedName>
        <fullName evidence="2">Uncharacterized protein</fullName>
    </submittedName>
</protein>
<evidence type="ECO:0000256" key="1">
    <source>
        <dbReference type="SAM" id="Phobius"/>
    </source>
</evidence>
<feature type="transmembrane region" description="Helical" evidence="1">
    <location>
        <begin position="6"/>
        <end position="26"/>
    </location>
</feature>
<organism evidence="2">
    <name type="scientific">marine sediment metagenome</name>
    <dbReference type="NCBI Taxonomy" id="412755"/>
    <lineage>
        <taxon>unclassified sequences</taxon>
        <taxon>metagenomes</taxon>
        <taxon>ecological metagenomes</taxon>
    </lineage>
</organism>
<dbReference type="EMBL" id="LAZR01005291">
    <property type="protein sequence ID" value="KKN01159.1"/>
    <property type="molecule type" value="Genomic_DNA"/>
</dbReference>